<protein>
    <submittedName>
        <fullName evidence="1">Uncharacterized protein</fullName>
    </submittedName>
</protein>
<dbReference type="Proteomes" id="UP001268089">
    <property type="component" value="Unassembled WGS sequence"/>
</dbReference>
<sequence>MPTSSDAPLLLQTLRLDPAAHPRGQPHLSAASGLVRVGQRLYVVADDELHLGVFEDIAATGGKPVNGTLLRLLEGELPQDKGKRKKAKPDFESLALLPPLPGCPAGALLALGSGSKPQRHAAVLLALDAHGVPNGRSALVDLEALYVPLHKEFADLNIEGAWVASGELLLLQRGNKGNARNACIRYDWNQVAPWLSGQRAEPPAAKSVQTIALGEVDGVPLGLTDGAALPGGEWVFSAVAEDTDDSVQDGACVASAVGIVGPDGLVRRMQRLHGAPKVEGIVVQAEGDDWVLTLVTDPDDPQVAARVLQLRIKKSR</sequence>
<comment type="caution">
    <text evidence="1">The sequence shown here is derived from an EMBL/GenBank/DDBJ whole genome shotgun (WGS) entry which is preliminary data.</text>
</comment>
<dbReference type="Pfam" id="PF21851">
    <property type="entry name" value="DUF6910"/>
    <property type="match status" value="1"/>
</dbReference>
<dbReference type="EMBL" id="JAVDXO010000013">
    <property type="protein sequence ID" value="MDR7308694.1"/>
    <property type="molecule type" value="Genomic_DNA"/>
</dbReference>
<proteinExistence type="predicted"/>
<keyword evidence="2" id="KW-1185">Reference proteome</keyword>
<reference evidence="1 2" key="1">
    <citation type="submission" date="2023-07" db="EMBL/GenBank/DDBJ databases">
        <title>Sorghum-associated microbial communities from plants grown in Nebraska, USA.</title>
        <authorList>
            <person name="Schachtman D."/>
        </authorList>
    </citation>
    <scope>NUCLEOTIDE SEQUENCE [LARGE SCALE GENOMIC DNA]</scope>
    <source>
        <strain evidence="1 2">BE308</strain>
    </source>
</reference>
<name>A0ABU1ZT09_9BURK</name>
<dbReference type="InterPro" id="IPR053852">
    <property type="entry name" value="DUF6910"/>
</dbReference>
<gene>
    <name evidence="1" type="ORF">J2X15_004015</name>
</gene>
<accession>A0ABU1ZT09</accession>
<evidence type="ECO:0000313" key="1">
    <source>
        <dbReference type="EMBL" id="MDR7308694.1"/>
    </source>
</evidence>
<organism evidence="1 2">
    <name type="scientific">Rhodoferax saidenbachensis</name>
    <dbReference type="NCBI Taxonomy" id="1484693"/>
    <lineage>
        <taxon>Bacteria</taxon>
        <taxon>Pseudomonadati</taxon>
        <taxon>Pseudomonadota</taxon>
        <taxon>Betaproteobacteria</taxon>
        <taxon>Burkholderiales</taxon>
        <taxon>Comamonadaceae</taxon>
        <taxon>Rhodoferax</taxon>
    </lineage>
</organism>
<dbReference type="RefSeq" id="WP_310346379.1">
    <property type="nucleotide sequence ID" value="NZ_JAVDXO010000013.1"/>
</dbReference>
<evidence type="ECO:0000313" key="2">
    <source>
        <dbReference type="Proteomes" id="UP001268089"/>
    </source>
</evidence>